<proteinExistence type="predicted"/>
<reference evidence="1 2" key="1">
    <citation type="journal article" date="2020" name="ISME J.">
        <title>Comparative genomics reveals insights into cyanobacterial evolution and habitat adaptation.</title>
        <authorList>
            <person name="Chen M.Y."/>
            <person name="Teng W.K."/>
            <person name="Zhao L."/>
            <person name="Hu C.X."/>
            <person name="Zhou Y.K."/>
            <person name="Han B.P."/>
            <person name="Song L.R."/>
            <person name="Shu W.S."/>
        </authorList>
    </citation>
    <scope>NUCLEOTIDE SEQUENCE [LARGE SCALE GENOMIC DNA]</scope>
    <source>
        <strain evidence="1 2">FACHB-119</strain>
    </source>
</reference>
<dbReference type="EMBL" id="JACJSG010000007">
    <property type="protein sequence ID" value="MBD2500377.1"/>
    <property type="molecule type" value="Genomic_DNA"/>
</dbReference>
<comment type="caution">
    <text evidence="1">The sequence shown here is derived from an EMBL/GenBank/DDBJ whole genome shotgun (WGS) entry which is preliminary data.</text>
</comment>
<dbReference type="Gene3D" id="3.40.1760.10">
    <property type="entry name" value="YfbM-like super family"/>
    <property type="match status" value="1"/>
</dbReference>
<dbReference type="Pfam" id="PF08974">
    <property type="entry name" value="DUF1877"/>
    <property type="match status" value="1"/>
</dbReference>
<evidence type="ECO:0000313" key="2">
    <source>
        <dbReference type="Proteomes" id="UP000661112"/>
    </source>
</evidence>
<dbReference type="SUPFAM" id="SSF111069">
    <property type="entry name" value="Hypothetical protein yfbM"/>
    <property type="match status" value="1"/>
</dbReference>
<name>A0ABR8D225_9NOST</name>
<keyword evidence="2" id="KW-1185">Reference proteome</keyword>
<dbReference type="Proteomes" id="UP000661112">
    <property type="component" value="Unassembled WGS sequence"/>
</dbReference>
<gene>
    <name evidence="1" type="ORF">H6G83_07045</name>
</gene>
<sequence>MTEKLNDITVDKFQEWCDPEELIEEQVAPENWDENKSLCDWLTDYFKKLLEFYKYAASVGDGILIYIT</sequence>
<accession>A0ABR8D225</accession>
<dbReference type="InterPro" id="IPR035944">
    <property type="entry name" value="YfbM-like_sf"/>
</dbReference>
<protein>
    <submittedName>
        <fullName evidence="1">DUF1877 family protein</fullName>
    </submittedName>
</protein>
<evidence type="ECO:0000313" key="1">
    <source>
        <dbReference type="EMBL" id="MBD2500377.1"/>
    </source>
</evidence>
<organism evidence="1 2">
    <name type="scientific">Anabaena azotica FACHB-119</name>
    <dbReference type="NCBI Taxonomy" id="947527"/>
    <lineage>
        <taxon>Bacteria</taxon>
        <taxon>Bacillati</taxon>
        <taxon>Cyanobacteriota</taxon>
        <taxon>Cyanophyceae</taxon>
        <taxon>Nostocales</taxon>
        <taxon>Nostocaceae</taxon>
        <taxon>Anabaena</taxon>
        <taxon>Anabaena azotica</taxon>
    </lineage>
</organism>
<dbReference type="InterPro" id="IPR015068">
    <property type="entry name" value="DUF1877"/>
</dbReference>